<dbReference type="RefSeq" id="WP_072576172.1">
    <property type="nucleotide sequence ID" value="NZ_LWHB01000054.1"/>
</dbReference>
<name>A0A380MRL4_9GAMM</name>
<feature type="domain" description="KilA-N" evidence="1">
    <location>
        <begin position="2"/>
        <end position="110"/>
    </location>
</feature>
<gene>
    <name evidence="2" type="ORF">NCTC13337_01193</name>
</gene>
<evidence type="ECO:0000313" key="3">
    <source>
        <dbReference type="Proteomes" id="UP000254601"/>
    </source>
</evidence>
<dbReference type="PANTHER" id="PTHR48135:SF1">
    <property type="entry name" value="KILA-N DOMAIN-CONTAINING PROTEIN"/>
    <property type="match status" value="1"/>
</dbReference>
<evidence type="ECO:0000259" key="1">
    <source>
        <dbReference type="PROSITE" id="PS51301"/>
    </source>
</evidence>
<dbReference type="EMBL" id="UHIC01000001">
    <property type="protein sequence ID" value="SUO95279.1"/>
    <property type="molecule type" value="Genomic_DNA"/>
</dbReference>
<dbReference type="SUPFAM" id="SSF54616">
    <property type="entry name" value="DNA-binding domain of Mlu1-box binding protein MBP1"/>
    <property type="match status" value="1"/>
</dbReference>
<organism evidence="2 3">
    <name type="scientific">Suttonella ornithocola</name>
    <dbReference type="NCBI Taxonomy" id="279832"/>
    <lineage>
        <taxon>Bacteria</taxon>
        <taxon>Pseudomonadati</taxon>
        <taxon>Pseudomonadota</taxon>
        <taxon>Gammaproteobacteria</taxon>
        <taxon>Cardiobacteriales</taxon>
        <taxon>Cardiobacteriaceae</taxon>
        <taxon>Suttonella</taxon>
    </lineage>
</organism>
<reference evidence="2 3" key="1">
    <citation type="submission" date="2018-06" db="EMBL/GenBank/DDBJ databases">
        <authorList>
            <consortium name="Pathogen Informatics"/>
            <person name="Doyle S."/>
        </authorList>
    </citation>
    <scope>NUCLEOTIDE SEQUENCE [LARGE SCALE GENOMIC DNA]</scope>
    <source>
        <strain evidence="2 3">NCTC13337</strain>
    </source>
</reference>
<dbReference type="OrthoDB" id="6966367at2"/>
<sequence>MNIISSFFQGISVSFQNDGYLNATEIAKSLNKQVGDYLRLERTQEYLSALVERLSETGNPISDKKQLVIVKKGGKSTLQGTWLHPKVAVDFARWLSAKFAVWCDEQIETILYGNREYSSPTTPDERAGLRAAVTMLTTKRGLLHNEAYNLVHQRFNVEHIEDIPREQLSEAVEYVHRLALEGELLPKSNSYQDEAYKDKQRIAAISLMTVGGEMHHRQKAYFRKLDELLVDAKEIIDLIQQYNGAIYDGLCEAQFKLCFSSEIMTEGRRLGRERASLR</sequence>
<dbReference type="InterPro" id="IPR017880">
    <property type="entry name" value="KilA_N"/>
</dbReference>
<protein>
    <submittedName>
        <fullName evidence="2">KilA-N domain</fullName>
    </submittedName>
</protein>
<dbReference type="AlphaFoldDB" id="A0A380MRL4"/>
<dbReference type="PANTHER" id="PTHR48135">
    <property type="match status" value="1"/>
</dbReference>
<dbReference type="InterPro" id="IPR036887">
    <property type="entry name" value="HTH_APSES_sf"/>
</dbReference>
<dbReference type="Proteomes" id="UP000254601">
    <property type="component" value="Unassembled WGS sequence"/>
</dbReference>
<keyword evidence="3" id="KW-1185">Reference proteome</keyword>
<evidence type="ECO:0000313" key="2">
    <source>
        <dbReference type="EMBL" id="SUO95279.1"/>
    </source>
</evidence>
<dbReference type="PROSITE" id="PS51301">
    <property type="entry name" value="KILA_N"/>
    <property type="match status" value="1"/>
</dbReference>
<dbReference type="GO" id="GO:0003677">
    <property type="term" value="F:DNA binding"/>
    <property type="evidence" value="ECO:0007669"/>
    <property type="project" value="InterPro"/>
</dbReference>
<accession>A0A380MRL4</accession>
<proteinExistence type="predicted"/>
<dbReference type="InterPro" id="IPR018004">
    <property type="entry name" value="KilA/APSES_HTH"/>
</dbReference>
<dbReference type="SMART" id="SM01252">
    <property type="entry name" value="KilA-N"/>
    <property type="match status" value="1"/>
</dbReference>
<dbReference type="Pfam" id="PF04383">
    <property type="entry name" value="KilA-N"/>
    <property type="match status" value="1"/>
</dbReference>